<accession>A0A2A9MEI8</accession>
<dbReference type="VEuPathDB" id="ToxoDB:BESB_080160"/>
<feature type="compositionally biased region" description="Low complexity" evidence="1">
    <location>
        <begin position="1132"/>
        <end position="1147"/>
    </location>
</feature>
<dbReference type="OrthoDB" id="10391381at2759"/>
<feature type="region of interest" description="Disordered" evidence="1">
    <location>
        <begin position="142"/>
        <end position="574"/>
    </location>
</feature>
<feature type="compositionally biased region" description="Pro residues" evidence="1">
    <location>
        <begin position="189"/>
        <end position="198"/>
    </location>
</feature>
<feature type="compositionally biased region" description="Low complexity" evidence="1">
    <location>
        <begin position="1222"/>
        <end position="1242"/>
    </location>
</feature>
<feature type="compositionally biased region" description="Pro residues" evidence="1">
    <location>
        <begin position="1260"/>
        <end position="1270"/>
    </location>
</feature>
<keyword evidence="3" id="KW-1185">Reference proteome</keyword>
<evidence type="ECO:0000313" key="2">
    <source>
        <dbReference type="EMBL" id="PFH33800.1"/>
    </source>
</evidence>
<feature type="compositionally biased region" description="Basic and acidic residues" evidence="1">
    <location>
        <begin position="361"/>
        <end position="374"/>
    </location>
</feature>
<feature type="compositionally biased region" description="Low complexity" evidence="1">
    <location>
        <begin position="515"/>
        <end position="557"/>
    </location>
</feature>
<dbReference type="RefSeq" id="XP_029217809.1">
    <property type="nucleotide sequence ID" value="XM_029366378.1"/>
</dbReference>
<feature type="compositionally biased region" description="Low complexity" evidence="1">
    <location>
        <begin position="387"/>
        <end position="399"/>
    </location>
</feature>
<feature type="compositionally biased region" description="Pro residues" evidence="1">
    <location>
        <begin position="1279"/>
        <end position="1288"/>
    </location>
</feature>
<feature type="region of interest" description="Disordered" evidence="1">
    <location>
        <begin position="1073"/>
        <end position="1408"/>
    </location>
</feature>
<dbReference type="GeneID" id="40312943"/>
<feature type="compositionally biased region" description="Basic and acidic residues" evidence="1">
    <location>
        <begin position="304"/>
        <end position="313"/>
    </location>
</feature>
<feature type="compositionally biased region" description="Basic and acidic residues" evidence="1">
    <location>
        <begin position="335"/>
        <end position="354"/>
    </location>
</feature>
<feature type="compositionally biased region" description="Basic and acidic residues" evidence="1">
    <location>
        <begin position="216"/>
        <end position="268"/>
    </location>
</feature>
<gene>
    <name evidence="2" type="ORF">BESB_080160</name>
</gene>
<feature type="compositionally biased region" description="Low complexity" evidence="1">
    <location>
        <begin position="655"/>
        <end position="674"/>
    </location>
</feature>
<name>A0A2A9MEI8_BESBE</name>
<feature type="region of interest" description="Disordered" evidence="1">
    <location>
        <begin position="629"/>
        <end position="674"/>
    </location>
</feature>
<evidence type="ECO:0000256" key="1">
    <source>
        <dbReference type="SAM" id="MobiDB-lite"/>
    </source>
</evidence>
<feature type="compositionally biased region" description="Low complexity" evidence="1">
    <location>
        <begin position="199"/>
        <end position="215"/>
    </location>
</feature>
<feature type="compositionally biased region" description="Low complexity" evidence="1">
    <location>
        <begin position="170"/>
        <end position="188"/>
    </location>
</feature>
<feature type="region of interest" description="Disordered" evidence="1">
    <location>
        <begin position="1"/>
        <end position="25"/>
    </location>
</feature>
<feature type="compositionally biased region" description="Basic residues" evidence="1">
    <location>
        <begin position="486"/>
        <end position="499"/>
    </location>
</feature>
<feature type="compositionally biased region" description="Polar residues" evidence="1">
    <location>
        <begin position="1101"/>
        <end position="1117"/>
    </location>
</feature>
<feature type="compositionally biased region" description="Low complexity" evidence="1">
    <location>
        <begin position="424"/>
        <end position="445"/>
    </location>
</feature>
<reference evidence="2 3" key="1">
    <citation type="submission" date="2017-09" db="EMBL/GenBank/DDBJ databases">
        <title>Genome sequencing of Besnoitia besnoiti strain Bb-Ger1.</title>
        <authorList>
            <person name="Schares G."/>
            <person name="Venepally P."/>
            <person name="Lorenzi H.A."/>
        </authorList>
    </citation>
    <scope>NUCLEOTIDE SEQUENCE [LARGE SCALE GENOMIC DNA]</scope>
    <source>
        <strain evidence="2 3">Bb-Ger1</strain>
    </source>
</reference>
<feature type="compositionally biased region" description="Low complexity" evidence="1">
    <location>
        <begin position="325"/>
        <end position="334"/>
    </location>
</feature>
<comment type="caution">
    <text evidence="2">The sequence shown here is derived from an EMBL/GenBank/DDBJ whole genome shotgun (WGS) entry which is preliminary data.</text>
</comment>
<dbReference type="KEGG" id="bbes:BESB_080160"/>
<feature type="compositionally biased region" description="Basic and acidic residues" evidence="1">
    <location>
        <begin position="1307"/>
        <end position="1329"/>
    </location>
</feature>
<sequence>MERPSRPAASPARGCGKASSSLSSARSSRCAQLARIAFEPRSSGACSCRPPSSFASLTDASSSSFWLLSSSHGCVGSPRLGSDRLRSSDGKRVLLAVACFLLGFFLSDRGLQSSPEAPNTLDVSLSAAASSWSWIGAVAQKPDDPTAAQTHDHAGNGVQRIGGPGHPLFAAKPGATEAAASAASSPSAPASPPLPPSGAAPGDDAQKASEASAEDASAKPEVDERQTPSAEARRGRLKDRPFSPEDFERLKQEAADEREASEAQKREGAAAPEAAPADGGDAPSKPSAAAAEEEPNGAPGVREASSREAEKANDAAASTDEDAELAAPTVPAAAENERNAEGAETRKEAPEAARDSPANKVEGDTKTEAERAAQEAEEAFGDSGKSAAAVAEGEANATEESGEQTEPPAPTINAEAAVRTPEQAEVAPEAFSAAAPGFAPAEASVNLETKEEREPSKPPPPAAAAAEDGGLREPHSGKAKKDGLAKKRNAAQRSPRRFGRQQQYAESTAPWQDKPATADAAEIAPAAGVPAPDATYAAQAETAQDAAYAAAEPATEYGGDAPPGGSVGRGEAASDSAENYYGGYAAASYVSGEAVPPAASYADLPEQEPVAAPVAPHAYASDAAKEASYPSWGEADPTAEPTYAADDFYSPPLPAASEGSAGTAPPSAAYASSPSAAYASSGEGEVGGERFASCREPQVLESTLEQHCDAWCTTEALKHWEGSRPVWASLHLSPVPSFLAELRTGLFVFFIRHRDTFQRLAATLEKEGRELGAFLAAQNRHFRDAYPNLWQALAWLLGLLLLSRLLTGEFLPRPTALLLCLGGRDGFCERRRRRKEEQRQREEVARAVVESLVQNPQIKWLLTQTKKTSFVCEKLKGSLVETQRGEKPLAGGKPFAGDDEDGARMHALLAAMQREQEQQRRLLQALQEEQKAENLRRQSQLELILSESKKQFDAATMQQAEYSLFFLQALGRVLCAVDPTFSPEEKEELEACVARSAAAMHQFFSGEEARPEDAEPLSVRGLEGCSALPAPTSLPADESLNQFLKAGMTPRGLLALAGHAGPTPFAAARAPGLQREERDGVTSMPQSAQSNHEEERKASGVSENAETSRHSSSSTGHVKQEGPRGVVPPNLFGGSPPSAPSPFSAAGVPAEVAPLPSQTPSFPSLSRPGSAESPQGLPSGLCASHGRAPAAAPQGLKDPFSSQPPCDDIEGGGSAGLPTRRVSSSSVVSAGGASTPTAASSPLPGGFASNGPATKGHAFPPAPAPSPAPNAPENAGPSPTFPPAPAPFAGPDGPSAPRGRSFSGDGGARDETLPQAGGERRAAEDERMNAMKSSLPNGTGPLGPLPPLGVAKPPLDGVPPPPMGVGARPQGRIVRERREPPKVQAATNPFGVPPPAAGTSHHASGMDI</sequence>
<organism evidence="2 3">
    <name type="scientific">Besnoitia besnoiti</name>
    <name type="common">Apicomplexan protozoan</name>
    <dbReference type="NCBI Taxonomy" id="94643"/>
    <lineage>
        <taxon>Eukaryota</taxon>
        <taxon>Sar</taxon>
        <taxon>Alveolata</taxon>
        <taxon>Apicomplexa</taxon>
        <taxon>Conoidasida</taxon>
        <taxon>Coccidia</taxon>
        <taxon>Eucoccidiorida</taxon>
        <taxon>Eimeriorina</taxon>
        <taxon>Sarcocystidae</taxon>
        <taxon>Besnoitia</taxon>
    </lineage>
</organism>
<protein>
    <submittedName>
        <fullName evidence="2">Uncharacterized protein</fullName>
    </submittedName>
</protein>
<feature type="compositionally biased region" description="Low complexity" evidence="1">
    <location>
        <begin position="269"/>
        <end position="300"/>
    </location>
</feature>
<feature type="compositionally biased region" description="Basic and acidic residues" evidence="1">
    <location>
        <begin position="469"/>
        <end position="485"/>
    </location>
</feature>
<proteinExistence type="predicted"/>
<dbReference type="EMBL" id="NWUJ01000008">
    <property type="protein sequence ID" value="PFH33800.1"/>
    <property type="molecule type" value="Genomic_DNA"/>
</dbReference>
<evidence type="ECO:0000313" key="3">
    <source>
        <dbReference type="Proteomes" id="UP000224006"/>
    </source>
</evidence>
<dbReference type="STRING" id="94643.A0A2A9MEI8"/>
<feature type="compositionally biased region" description="Polar residues" evidence="1">
    <location>
        <begin position="500"/>
        <end position="510"/>
    </location>
</feature>
<dbReference type="Proteomes" id="UP000224006">
    <property type="component" value="Chromosome VII"/>
</dbReference>